<accession>A0A1B0B9C1</accession>
<keyword evidence="2" id="KW-1185">Reference proteome</keyword>
<evidence type="ECO:0000313" key="2">
    <source>
        <dbReference type="Proteomes" id="UP000092460"/>
    </source>
</evidence>
<dbReference type="AlphaFoldDB" id="A0A1B0B9C1"/>
<organism evidence="1 2">
    <name type="scientific">Glossina palpalis gambiensis</name>
    <dbReference type="NCBI Taxonomy" id="67801"/>
    <lineage>
        <taxon>Eukaryota</taxon>
        <taxon>Metazoa</taxon>
        <taxon>Ecdysozoa</taxon>
        <taxon>Arthropoda</taxon>
        <taxon>Hexapoda</taxon>
        <taxon>Insecta</taxon>
        <taxon>Pterygota</taxon>
        <taxon>Neoptera</taxon>
        <taxon>Endopterygota</taxon>
        <taxon>Diptera</taxon>
        <taxon>Brachycera</taxon>
        <taxon>Muscomorpha</taxon>
        <taxon>Hippoboscoidea</taxon>
        <taxon>Glossinidae</taxon>
        <taxon>Glossina</taxon>
    </lineage>
</organism>
<dbReference type="EMBL" id="JXJN01010355">
    <property type="status" value="NOT_ANNOTATED_CDS"/>
    <property type="molecule type" value="Genomic_DNA"/>
</dbReference>
<dbReference type="VEuPathDB" id="VectorBase:GPPI022948"/>
<dbReference type="EnsemblMetazoa" id="GPPI022948-RA">
    <property type="protein sequence ID" value="GPPI022948-PA"/>
    <property type="gene ID" value="GPPI022948"/>
</dbReference>
<dbReference type="Proteomes" id="UP000092460">
    <property type="component" value="Unassembled WGS sequence"/>
</dbReference>
<protein>
    <submittedName>
        <fullName evidence="1">Uncharacterized protein</fullName>
    </submittedName>
</protein>
<evidence type="ECO:0000313" key="1">
    <source>
        <dbReference type="EnsemblMetazoa" id="GPPI022948-PA"/>
    </source>
</evidence>
<name>A0A1B0B9C1_9MUSC</name>
<reference evidence="2" key="1">
    <citation type="submission" date="2015-01" db="EMBL/GenBank/DDBJ databases">
        <authorList>
            <person name="Aksoy S."/>
            <person name="Warren W."/>
            <person name="Wilson R.K."/>
        </authorList>
    </citation>
    <scope>NUCLEOTIDE SEQUENCE [LARGE SCALE GENOMIC DNA]</scope>
    <source>
        <strain evidence="2">IAEA</strain>
    </source>
</reference>
<reference evidence="1" key="2">
    <citation type="submission" date="2020-05" db="UniProtKB">
        <authorList>
            <consortium name="EnsemblMetazoa"/>
        </authorList>
    </citation>
    <scope>IDENTIFICATION</scope>
    <source>
        <strain evidence="1">IAEA</strain>
    </source>
</reference>
<proteinExistence type="predicted"/>
<sequence>MGQNFSKIPGDFYCRTWFEGVTLTRASKLEFEFTISVKMVLYISVKTGDISKENQCIFQFSAERRNILRQCGSLGSKRSMPNASACEWFIHLRSGDFSVKDEHSVTNPKYLNIIMLSEFAEGDRRGVNSNSSSRIGIKFRYGVFPLLRV</sequence>